<keyword evidence="3" id="KW-1185">Reference proteome</keyword>
<dbReference type="Pfam" id="PF12728">
    <property type="entry name" value="HTH_17"/>
    <property type="match status" value="1"/>
</dbReference>
<sequence length="75" mass="8619">MEMHRDIAASAAAGSRAHLSAKDTAKFLGCSRRHLQRMRSRGEGPPFFVYSRTLCYNIEDLIVWTKTRRRTRAHA</sequence>
<proteinExistence type="predicted"/>
<dbReference type="Proteomes" id="UP001361239">
    <property type="component" value="Unassembled WGS sequence"/>
</dbReference>
<dbReference type="SUPFAM" id="SSF46955">
    <property type="entry name" value="Putative DNA-binding domain"/>
    <property type="match status" value="1"/>
</dbReference>
<evidence type="ECO:0000313" key="2">
    <source>
        <dbReference type="EMBL" id="MEJ5979131.1"/>
    </source>
</evidence>
<evidence type="ECO:0000313" key="3">
    <source>
        <dbReference type="Proteomes" id="UP001361239"/>
    </source>
</evidence>
<dbReference type="InterPro" id="IPR041657">
    <property type="entry name" value="HTH_17"/>
</dbReference>
<dbReference type="RefSeq" id="WP_339589066.1">
    <property type="nucleotide sequence ID" value="NZ_JBBHJZ010000005.1"/>
</dbReference>
<evidence type="ECO:0000259" key="1">
    <source>
        <dbReference type="Pfam" id="PF12728"/>
    </source>
</evidence>
<gene>
    <name evidence="2" type="ORF">WG901_20935</name>
</gene>
<feature type="domain" description="Helix-turn-helix" evidence="1">
    <location>
        <begin position="19"/>
        <end position="67"/>
    </location>
</feature>
<dbReference type="InterPro" id="IPR009061">
    <property type="entry name" value="DNA-bd_dom_put_sf"/>
</dbReference>
<dbReference type="EMBL" id="JBBHJZ010000005">
    <property type="protein sequence ID" value="MEJ5979131.1"/>
    <property type="molecule type" value="Genomic_DNA"/>
</dbReference>
<organism evidence="2 3">
    <name type="scientific">Novosphingobium anseongense</name>
    <dbReference type="NCBI Taxonomy" id="3133436"/>
    <lineage>
        <taxon>Bacteria</taxon>
        <taxon>Pseudomonadati</taxon>
        <taxon>Pseudomonadota</taxon>
        <taxon>Alphaproteobacteria</taxon>
        <taxon>Sphingomonadales</taxon>
        <taxon>Sphingomonadaceae</taxon>
        <taxon>Novosphingobium</taxon>
    </lineage>
</organism>
<name>A0ABU8S2N4_9SPHN</name>
<accession>A0ABU8S2N4</accession>
<protein>
    <submittedName>
        <fullName evidence="2">Helix-turn-helix domain-containing protein</fullName>
    </submittedName>
</protein>
<reference evidence="2 3" key="1">
    <citation type="submission" date="2024-03" db="EMBL/GenBank/DDBJ databases">
        <authorList>
            <person name="Jo J.-H."/>
        </authorList>
    </citation>
    <scope>NUCLEOTIDE SEQUENCE [LARGE SCALE GENOMIC DNA]</scope>
    <source>
        <strain evidence="2 3">PS1R-30</strain>
    </source>
</reference>
<comment type="caution">
    <text evidence="2">The sequence shown here is derived from an EMBL/GenBank/DDBJ whole genome shotgun (WGS) entry which is preliminary data.</text>
</comment>